<keyword evidence="3" id="KW-0804">Transcription</keyword>
<dbReference type="GO" id="GO:0045892">
    <property type="term" value="P:negative regulation of DNA-templated transcription"/>
    <property type="evidence" value="ECO:0007669"/>
    <property type="project" value="TreeGrafter"/>
</dbReference>
<dbReference type="InterPro" id="IPR050679">
    <property type="entry name" value="Bact_HTH_transcr_reg"/>
</dbReference>
<dbReference type="Proteomes" id="UP000612361">
    <property type="component" value="Unassembled WGS sequence"/>
</dbReference>
<dbReference type="RefSeq" id="WP_186881802.1">
    <property type="nucleotide sequence ID" value="NZ_JACOGG010000013.1"/>
</dbReference>
<keyword evidence="1" id="KW-0805">Transcription regulation</keyword>
<dbReference type="InterPro" id="IPR012702">
    <property type="entry name" value="CP_lyase_PhnF"/>
</dbReference>
<comment type="caution">
    <text evidence="5">The sequence shown here is derived from an EMBL/GenBank/DDBJ whole genome shotgun (WGS) entry which is preliminary data.</text>
</comment>
<dbReference type="Gene3D" id="1.10.10.10">
    <property type="entry name" value="Winged helix-like DNA-binding domain superfamily/Winged helix DNA-binding domain"/>
    <property type="match status" value="1"/>
</dbReference>
<evidence type="ECO:0000313" key="5">
    <source>
        <dbReference type="EMBL" id="MBC3936240.1"/>
    </source>
</evidence>
<protein>
    <submittedName>
        <fullName evidence="5">Phosphonate metabolism transcriptional regulator PhnF</fullName>
    </submittedName>
</protein>
<reference evidence="5" key="1">
    <citation type="submission" date="2020-08" db="EMBL/GenBank/DDBJ databases">
        <title>Novel species isolated from subtropical streams in China.</title>
        <authorList>
            <person name="Lu H."/>
        </authorList>
    </citation>
    <scope>NUCLEOTIDE SEQUENCE</scope>
    <source>
        <strain evidence="5">CY7W</strain>
    </source>
</reference>
<dbReference type="EMBL" id="JACOGG010000013">
    <property type="protein sequence ID" value="MBC3936240.1"/>
    <property type="molecule type" value="Genomic_DNA"/>
</dbReference>
<accession>A0A923IBJ3</accession>
<dbReference type="SUPFAM" id="SSF64288">
    <property type="entry name" value="Chorismate lyase-like"/>
    <property type="match status" value="1"/>
</dbReference>
<dbReference type="GO" id="GO:0003677">
    <property type="term" value="F:DNA binding"/>
    <property type="evidence" value="ECO:0007669"/>
    <property type="project" value="UniProtKB-KW"/>
</dbReference>
<organism evidence="5 6">
    <name type="scientific">Undibacterium rugosum</name>
    <dbReference type="NCBI Taxonomy" id="2762291"/>
    <lineage>
        <taxon>Bacteria</taxon>
        <taxon>Pseudomonadati</taxon>
        <taxon>Pseudomonadota</taxon>
        <taxon>Betaproteobacteria</taxon>
        <taxon>Burkholderiales</taxon>
        <taxon>Oxalobacteraceae</taxon>
        <taxon>Undibacterium</taxon>
    </lineage>
</organism>
<name>A0A923IBJ3_9BURK</name>
<dbReference type="PANTHER" id="PTHR44846:SF1">
    <property type="entry name" value="MANNOSYL-D-GLYCERATE TRANSPORT_METABOLISM SYSTEM REPRESSOR MNGR-RELATED"/>
    <property type="match status" value="1"/>
</dbReference>
<keyword evidence="2" id="KW-0238">DNA-binding</keyword>
<dbReference type="NCBIfam" id="TIGR02325">
    <property type="entry name" value="C_P_lyase_phnF"/>
    <property type="match status" value="1"/>
</dbReference>
<dbReference type="GO" id="GO:0003700">
    <property type="term" value="F:DNA-binding transcription factor activity"/>
    <property type="evidence" value="ECO:0007669"/>
    <property type="project" value="InterPro"/>
</dbReference>
<evidence type="ECO:0000256" key="1">
    <source>
        <dbReference type="ARBA" id="ARBA00023015"/>
    </source>
</evidence>
<dbReference type="PROSITE" id="PS50949">
    <property type="entry name" value="HTH_GNTR"/>
    <property type="match status" value="1"/>
</dbReference>
<dbReference type="SUPFAM" id="SSF46785">
    <property type="entry name" value="Winged helix' DNA-binding domain"/>
    <property type="match status" value="1"/>
</dbReference>
<dbReference type="InterPro" id="IPR036390">
    <property type="entry name" value="WH_DNA-bd_sf"/>
</dbReference>
<keyword evidence="6" id="KW-1185">Reference proteome</keyword>
<dbReference type="InterPro" id="IPR000524">
    <property type="entry name" value="Tscrpt_reg_HTH_GntR"/>
</dbReference>
<evidence type="ECO:0000256" key="2">
    <source>
        <dbReference type="ARBA" id="ARBA00023125"/>
    </source>
</evidence>
<dbReference type="Pfam" id="PF07702">
    <property type="entry name" value="UTRA"/>
    <property type="match status" value="1"/>
</dbReference>
<feature type="domain" description="HTH gntR-type" evidence="4">
    <location>
        <begin position="17"/>
        <end position="83"/>
    </location>
</feature>
<dbReference type="InterPro" id="IPR011663">
    <property type="entry name" value="UTRA"/>
</dbReference>
<dbReference type="CDD" id="cd07377">
    <property type="entry name" value="WHTH_GntR"/>
    <property type="match status" value="1"/>
</dbReference>
<dbReference type="Pfam" id="PF00392">
    <property type="entry name" value="GntR"/>
    <property type="match status" value="1"/>
</dbReference>
<dbReference type="PANTHER" id="PTHR44846">
    <property type="entry name" value="MANNOSYL-D-GLYCERATE TRANSPORT/METABOLISM SYSTEM REPRESSOR MNGR-RELATED"/>
    <property type="match status" value="1"/>
</dbReference>
<dbReference type="AlphaFoldDB" id="A0A923IBJ3"/>
<proteinExistence type="predicted"/>
<dbReference type="InterPro" id="IPR036388">
    <property type="entry name" value="WH-like_DNA-bd_sf"/>
</dbReference>
<dbReference type="Gene3D" id="3.40.1410.10">
    <property type="entry name" value="Chorismate lyase-like"/>
    <property type="match status" value="1"/>
</dbReference>
<dbReference type="SMART" id="SM00345">
    <property type="entry name" value="HTH_GNTR"/>
    <property type="match status" value="1"/>
</dbReference>
<sequence length="246" mass="27381">MSIQQSNTSVFKRGQGTPVWRQIEAILAQDIYSGKLSGKLENETSLSERFGVNRHTVRQAVKALAERGLIEVVQGKGSFVREEVIAYELGERTRLAHSLAKARKIGHSRILNDHILPATASVAQMLGIDEHTEVLQIDTLDVVEDKVLGVCTQYFPLPRFADFAHHYQELGKTHLALQACGVQEFTRKLSRISAQLPDKHVARQLQQSSSSPVLCVESVYQDQDKHIIEYGISLLSSSSVQVVIEP</sequence>
<dbReference type="SMART" id="SM00866">
    <property type="entry name" value="UTRA"/>
    <property type="match status" value="1"/>
</dbReference>
<evidence type="ECO:0000256" key="3">
    <source>
        <dbReference type="ARBA" id="ARBA00023163"/>
    </source>
</evidence>
<evidence type="ECO:0000259" key="4">
    <source>
        <dbReference type="PROSITE" id="PS50949"/>
    </source>
</evidence>
<gene>
    <name evidence="5" type="primary">phnF</name>
    <name evidence="5" type="ORF">H8K47_12770</name>
</gene>
<dbReference type="InterPro" id="IPR028978">
    <property type="entry name" value="Chorismate_lyase_/UTRA_dom_sf"/>
</dbReference>
<dbReference type="PRINTS" id="PR00035">
    <property type="entry name" value="HTHGNTR"/>
</dbReference>
<evidence type="ECO:0000313" key="6">
    <source>
        <dbReference type="Proteomes" id="UP000612361"/>
    </source>
</evidence>